<evidence type="ECO:0000313" key="3">
    <source>
        <dbReference type="Proteomes" id="UP000245412"/>
    </source>
</evidence>
<feature type="transmembrane region" description="Helical" evidence="1">
    <location>
        <begin position="237"/>
        <end position="257"/>
    </location>
</feature>
<keyword evidence="1" id="KW-0812">Transmembrane</keyword>
<evidence type="ECO:0000256" key="1">
    <source>
        <dbReference type="SAM" id="Phobius"/>
    </source>
</evidence>
<dbReference type="EMBL" id="QGGY01000004">
    <property type="protein sequence ID" value="PWJ76737.1"/>
    <property type="molecule type" value="Genomic_DNA"/>
</dbReference>
<feature type="transmembrane region" description="Helical" evidence="1">
    <location>
        <begin position="350"/>
        <end position="370"/>
    </location>
</feature>
<dbReference type="AlphaFoldDB" id="A0AB73T649"/>
<feature type="transmembrane region" description="Helical" evidence="1">
    <location>
        <begin position="289"/>
        <end position="312"/>
    </location>
</feature>
<evidence type="ECO:0008006" key="4">
    <source>
        <dbReference type="Google" id="ProtNLM"/>
    </source>
</evidence>
<keyword evidence="1" id="KW-1133">Transmembrane helix</keyword>
<dbReference type="RefSeq" id="WP_109625880.1">
    <property type="nucleotide sequence ID" value="NZ_JANKBI010000019.1"/>
</dbReference>
<sequence length="381" mass="43930">MLKSEMRKLLSLPRLLILIIAFVIFYMLFFRPNLDIAKQDTSLSIQYEISEDLIEKYGTELDFSEYEDLCANIPQRPESEIDRWIRKHEEYTELGITTFEDLEKALESLPTETAAILSGNLNIAFSQDEQADIRHELLKIQYLESIAEEYSTRQTINGSIGSGQLSSRTLTEMELQSLMPDYPVTYFLRLVSDYFLFMVFSLIMLIVPYSVKDNMNNMKPLLYTTKRGRHLYKLKRNAVLLGCLIIITAEIAVLFQFTWRNNFWFCKDCYITGFYSSFISAFPVTFGNYMMICAGTLLILCILLAGIIFVLAEISGNYVAALAWQLPVIICTFIFSIKFAVHFFDISQGFSVPLLLLFTSAASAGTLYFYRHRELFRTGLF</sequence>
<keyword evidence="3" id="KW-1185">Reference proteome</keyword>
<gene>
    <name evidence="2" type="ORF">C7383_104183</name>
</gene>
<keyword evidence="1" id="KW-0472">Membrane</keyword>
<name>A0AB73T649_9FIRM</name>
<organism evidence="2 3">
    <name type="scientific">Murimonas intestini</name>
    <dbReference type="NCBI Taxonomy" id="1337051"/>
    <lineage>
        <taxon>Bacteria</taxon>
        <taxon>Bacillati</taxon>
        <taxon>Bacillota</taxon>
        <taxon>Clostridia</taxon>
        <taxon>Lachnospirales</taxon>
        <taxon>Lachnospiraceae</taxon>
        <taxon>Murimonas</taxon>
    </lineage>
</organism>
<proteinExistence type="predicted"/>
<protein>
    <recommendedName>
        <fullName evidence="4">ABC transporter permease</fullName>
    </recommendedName>
</protein>
<feature type="transmembrane region" description="Helical" evidence="1">
    <location>
        <begin position="319"/>
        <end position="344"/>
    </location>
</feature>
<feature type="transmembrane region" description="Helical" evidence="1">
    <location>
        <begin position="194"/>
        <end position="211"/>
    </location>
</feature>
<evidence type="ECO:0000313" key="2">
    <source>
        <dbReference type="EMBL" id="PWJ76737.1"/>
    </source>
</evidence>
<reference evidence="2 3" key="1">
    <citation type="submission" date="2018-05" db="EMBL/GenBank/DDBJ databases">
        <authorList>
            <person name="Goeker M."/>
            <person name="Huntemann M."/>
            <person name="Clum A."/>
            <person name="Pillay M."/>
            <person name="Palaniappan K."/>
            <person name="Varghese N."/>
            <person name="Mikhailova N."/>
            <person name="Stamatis D."/>
            <person name="Reddy T."/>
            <person name="Daum C."/>
            <person name="Shapiro N."/>
            <person name="Ivanova N."/>
            <person name="Kyrpides N."/>
            <person name="Woyke T."/>
        </authorList>
    </citation>
    <scope>NUCLEOTIDE SEQUENCE [LARGE SCALE GENOMIC DNA]</scope>
    <source>
        <strain evidence="2 3">DSM 26524</strain>
    </source>
</reference>
<dbReference type="Proteomes" id="UP000245412">
    <property type="component" value="Unassembled WGS sequence"/>
</dbReference>
<feature type="transmembrane region" description="Helical" evidence="1">
    <location>
        <begin position="12"/>
        <end position="30"/>
    </location>
</feature>
<comment type="caution">
    <text evidence="2">The sequence shown here is derived from an EMBL/GenBank/DDBJ whole genome shotgun (WGS) entry which is preliminary data.</text>
</comment>
<accession>A0AB73T649</accession>